<dbReference type="InterPro" id="IPR006089">
    <property type="entry name" value="Acyl-CoA_DH_CS"/>
</dbReference>
<dbReference type="Pfam" id="PF02770">
    <property type="entry name" value="Acyl-CoA_dh_M"/>
    <property type="match status" value="1"/>
</dbReference>
<accession>A0A1C6RSS9</accession>
<dbReference type="AlphaFoldDB" id="A0A1C6RSS9"/>
<dbReference type="STRING" id="145854.GA0074692_0782"/>
<dbReference type="FunFam" id="1.20.140.10:FF:000001">
    <property type="entry name" value="Acyl-CoA dehydrogenase"/>
    <property type="match status" value="1"/>
</dbReference>
<dbReference type="Gene3D" id="1.20.140.10">
    <property type="entry name" value="Butyryl-CoA Dehydrogenase, subunit A, domain 3"/>
    <property type="match status" value="1"/>
</dbReference>
<dbReference type="OrthoDB" id="3176804at2"/>
<dbReference type="Pfam" id="PF02771">
    <property type="entry name" value="Acyl-CoA_dh_N"/>
    <property type="match status" value="1"/>
</dbReference>
<dbReference type="InterPro" id="IPR037069">
    <property type="entry name" value="AcylCoA_DH/ox_N_sf"/>
</dbReference>
<sequence length="381" mass="42128">MPRSIFEADHEDFRQTVRKFVQSHVMPNYARYCEQRLIDRELWLAAGELGLLGLHVPEAYGGSEAGDWRFTAVVLEELSSFSSGLSSSFGIHCDIVAPYLCELTTPEQKQRWLPGFASGELISAIAMTEPSGGSDLANLRTSAMRTDDGWILNGSKTFITNGSRADLVVVAARTGVGRPSQCISLFVVERDTPGLTRGQKLDKVGQEESDTAELFFDDAVVPLDNLIGEPGRGFPHMMERLTQERLNCAVSNLAHAQSVFDQTLAYVKSRKAFGSPIGSFQHNRFTMAEMATSLDVTRSFLHDCVMAHVEGELTNVQAAKAKWWSAQVQNEVLDHCVQLFGGYGYMRETPVARAWLDGRVSKIWAGTNEIMKELVGRDLGL</sequence>
<dbReference type="PANTHER" id="PTHR43884">
    <property type="entry name" value="ACYL-COA DEHYDROGENASE"/>
    <property type="match status" value="1"/>
</dbReference>
<evidence type="ECO:0000256" key="3">
    <source>
        <dbReference type="ARBA" id="ARBA00022630"/>
    </source>
</evidence>
<dbReference type="Gene3D" id="1.10.540.10">
    <property type="entry name" value="Acyl-CoA dehydrogenase/oxidase, N-terminal domain"/>
    <property type="match status" value="1"/>
</dbReference>
<organism evidence="10 11">
    <name type="scientific">Micromonospora pallida</name>
    <dbReference type="NCBI Taxonomy" id="145854"/>
    <lineage>
        <taxon>Bacteria</taxon>
        <taxon>Bacillati</taxon>
        <taxon>Actinomycetota</taxon>
        <taxon>Actinomycetes</taxon>
        <taxon>Micromonosporales</taxon>
        <taxon>Micromonosporaceae</taxon>
        <taxon>Micromonospora</taxon>
    </lineage>
</organism>
<evidence type="ECO:0000256" key="6">
    <source>
        <dbReference type="RuleBase" id="RU362125"/>
    </source>
</evidence>
<evidence type="ECO:0000313" key="11">
    <source>
        <dbReference type="Proteomes" id="UP000198959"/>
    </source>
</evidence>
<evidence type="ECO:0000313" key="10">
    <source>
        <dbReference type="EMBL" id="SCL20093.1"/>
    </source>
</evidence>
<dbReference type="InterPro" id="IPR046373">
    <property type="entry name" value="Acyl-CoA_Oxase/DH_mid-dom_sf"/>
</dbReference>
<dbReference type="InterPro" id="IPR009075">
    <property type="entry name" value="AcylCo_DH/oxidase_C"/>
</dbReference>
<dbReference type="PROSITE" id="PS00073">
    <property type="entry name" value="ACYL_COA_DH_2"/>
    <property type="match status" value="1"/>
</dbReference>
<evidence type="ECO:0000256" key="1">
    <source>
        <dbReference type="ARBA" id="ARBA00001974"/>
    </source>
</evidence>
<dbReference type="InterPro" id="IPR036250">
    <property type="entry name" value="AcylCo_DH-like_C"/>
</dbReference>
<keyword evidence="4 6" id="KW-0274">FAD</keyword>
<dbReference type="GO" id="GO:0050660">
    <property type="term" value="F:flavin adenine dinucleotide binding"/>
    <property type="evidence" value="ECO:0007669"/>
    <property type="project" value="InterPro"/>
</dbReference>
<dbReference type="InterPro" id="IPR009100">
    <property type="entry name" value="AcylCoA_DH/oxidase_NM_dom_sf"/>
</dbReference>
<evidence type="ECO:0000259" key="7">
    <source>
        <dbReference type="Pfam" id="PF00441"/>
    </source>
</evidence>
<dbReference type="InterPro" id="IPR013786">
    <property type="entry name" value="AcylCoA_DH/ox_N"/>
</dbReference>
<keyword evidence="11" id="KW-1185">Reference proteome</keyword>
<protein>
    <submittedName>
        <fullName evidence="10">Long-chain-acyl-CoA dehydrogenase</fullName>
    </submittedName>
</protein>
<evidence type="ECO:0000256" key="5">
    <source>
        <dbReference type="ARBA" id="ARBA00023002"/>
    </source>
</evidence>
<dbReference type="InterPro" id="IPR006091">
    <property type="entry name" value="Acyl-CoA_Oxase/DH_mid-dom"/>
</dbReference>
<proteinExistence type="inferred from homology"/>
<feature type="domain" description="Acyl-CoA dehydrogenase/oxidase N-terminal" evidence="9">
    <location>
        <begin position="8"/>
        <end position="120"/>
    </location>
</feature>
<dbReference type="Gene3D" id="2.40.110.10">
    <property type="entry name" value="Butyryl-CoA Dehydrogenase, subunit A, domain 2"/>
    <property type="match status" value="1"/>
</dbReference>
<dbReference type="SUPFAM" id="SSF56645">
    <property type="entry name" value="Acyl-CoA dehydrogenase NM domain-like"/>
    <property type="match status" value="1"/>
</dbReference>
<dbReference type="GO" id="GO:0003995">
    <property type="term" value="F:acyl-CoA dehydrogenase activity"/>
    <property type="evidence" value="ECO:0007669"/>
    <property type="project" value="InterPro"/>
</dbReference>
<evidence type="ECO:0000256" key="4">
    <source>
        <dbReference type="ARBA" id="ARBA00022827"/>
    </source>
</evidence>
<comment type="similarity">
    <text evidence="2 6">Belongs to the acyl-CoA dehydrogenase family.</text>
</comment>
<dbReference type="EMBL" id="FMHW01000002">
    <property type="protein sequence ID" value="SCL20093.1"/>
    <property type="molecule type" value="Genomic_DNA"/>
</dbReference>
<comment type="cofactor">
    <cofactor evidence="1 6">
        <name>FAD</name>
        <dbReference type="ChEBI" id="CHEBI:57692"/>
    </cofactor>
</comment>
<keyword evidence="5 6" id="KW-0560">Oxidoreductase</keyword>
<gene>
    <name evidence="10" type="ORF">GA0074692_0782</name>
</gene>
<dbReference type="RefSeq" id="WP_091639404.1">
    <property type="nucleotide sequence ID" value="NZ_FMHW01000002.1"/>
</dbReference>
<dbReference type="SUPFAM" id="SSF47203">
    <property type="entry name" value="Acyl-CoA dehydrogenase C-terminal domain-like"/>
    <property type="match status" value="1"/>
</dbReference>
<dbReference type="FunFam" id="2.40.110.10:FF:000002">
    <property type="entry name" value="Acyl-CoA dehydrogenase fadE12"/>
    <property type="match status" value="1"/>
</dbReference>
<feature type="domain" description="Acyl-CoA oxidase/dehydrogenase middle" evidence="8">
    <location>
        <begin position="124"/>
        <end position="218"/>
    </location>
</feature>
<dbReference type="Pfam" id="PF00441">
    <property type="entry name" value="Acyl-CoA_dh_1"/>
    <property type="match status" value="1"/>
</dbReference>
<dbReference type="Proteomes" id="UP000198959">
    <property type="component" value="Unassembled WGS sequence"/>
</dbReference>
<dbReference type="PANTHER" id="PTHR43884:SF12">
    <property type="entry name" value="ISOVALERYL-COA DEHYDROGENASE, MITOCHONDRIAL-RELATED"/>
    <property type="match status" value="1"/>
</dbReference>
<evidence type="ECO:0000256" key="2">
    <source>
        <dbReference type="ARBA" id="ARBA00009347"/>
    </source>
</evidence>
<name>A0A1C6RSS9_9ACTN</name>
<reference evidence="11" key="1">
    <citation type="submission" date="2016-06" db="EMBL/GenBank/DDBJ databases">
        <authorList>
            <person name="Varghese N."/>
            <person name="Submissions Spin"/>
        </authorList>
    </citation>
    <scope>NUCLEOTIDE SEQUENCE [LARGE SCALE GENOMIC DNA]</scope>
    <source>
        <strain evidence="11">DSM 43817</strain>
    </source>
</reference>
<evidence type="ECO:0000259" key="9">
    <source>
        <dbReference type="Pfam" id="PF02771"/>
    </source>
</evidence>
<feature type="domain" description="Acyl-CoA dehydrogenase/oxidase C-terminal" evidence="7">
    <location>
        <begin position="231"/>
        <end position="379"/>
    </location>
</feature>
<keyword evidence="3 6" id="KW-0285">Flavoprotein</keyword>
<evidence type="ECO:0000259" key="8">
    <source>
        <dbReference type="Pfam" id="PF02770"/>
    </source>
</evidence>